<dbReference type="InterPro" id="IPR029063">
    <property type="entry name" value="SAM-dependent_MTases_sf"/>
</dbReference>
<evidence type="ECO:0000313" key="1">
    <source>
        <dbReference type="EMBL" id="KAA1006293.1"/>
    </source>
</evidence>
<organism evidence="1 2">
    <name type="scientific">Paraburkholderia panacisoli</name>
    <dbReference type="NCBI Taxonomy" id="2603818"/>
    <lineage>
        <taxon>Bacteria</taxon>
        <taxon>Pseudomonadati</taxon>
        <taxon>Pseudomonadota</taxon>
        <taxon>Betaproteobacteria</taxon>
        <taxon>Burkholderiales</taxon>
        <taxon>Burkholderiaceae</taxon>
        <taxon>Paraburkholderia</taxon>
    </lineage>
</organism>
<sequence>MPRRENRMDRREKMLAGIDLTRSVGAEIGALCNPLVTKDDGDIIYVDYADADSLRKHYAGNPSVDVDKIVETDAIWGKQTLAETLKRPVDFIVASHVIEHVPDLITWLRELRDALTADGQVRLAIPDKRFTFDLLRRETELSDVLDSYVTSARVPKPHAILDYYLNATPVDPMAAWRGELNESNVKRPNNFEPAMAMARDAAINGTYHDAHCWVFTPRSFANLMEQLSALELVQFACDRFINTEFNTIEFFVSLRPETDTEKVVASWQRIASEAREAVSVLPSHKVATLRARASRALQNPLRAISSRLRGARVAK</sequence>
<dbReference type="AlphaFoldDB" id="A0A5B0GTN3"/>
<keyword evidence="1" id="KW-0808">Transferase</keyword>
<keyword evidence="1" id="KW-0489">Methyltransferase</keyword>
<dbReference type="SUPFAM" id="SSF53335">
    <property type="entry name" value="S-adenosyl-L-methionine-dependent methyltransferases"/>
    <property type="match status" value="1"/>
</dbReference>
<dbReference type="Gene3D" id="3.40.50.150">
    <property type="entry name" value="Vaccinia Virus protein VP39"/>
    <property type="match status" value="1"/>
</dbReference>
<keyword evidence="2" id="KW-1185">Reference proteome</keyword>
<name>A0A5B0GTN3_9BURK</name>
<dbReference type="GO" id="GO:0032259">
    <property type="term" value="P:methylation"/>
    <property type="evidence" value="ECO:0007669"/>
    <property type="project" value="UniProtKB-KW"/>
</dbReference>
<dbReference type="GO" id="GO:0008168">
    <property type="term" value="F:methyltransferase activity"/>
    <property type="evidence" value="ECO:0007669"/>
    <property type="project" value="UniProtKB-KW"/>
</dbReference>
<dbReference type="EMBL" id="VTUZ01000020">
    <property type="protein sequence ID" value="KAA1006293.1"/>
    <property type="molecule type" value="Genomic_DNA"/>
</dbReference>
<comment type="caution">
    <text evidence="1">The sequence shown here is derived from an EMBL/GenBank/DDBJ whole genome shotgun (WGS) entry which is preliminary data.</text>
</comment>
<dbReference type="Pfam" id="PF13489">
    <property type="entry name" value="Methyltransf_23"/>
    <property type="match status" value="1"/>
</dbReference>
<accession>A0A5B0GTN3</accession>
<protein>
    <submittedName>
        <fullName evidence="1">Class I SAM-dependent methyltransferase</fullName>
    </submittedName>
</protein>
<dbReference type="Proteomes" id="UP000325273">
    <property type="component" value="Unassembled WGS sequence"/>
</dbReference>
<gene>
    <name evidence="1" type="ORF">FVF58_27355</name>
</gene>
<reference evidence="1 2" key="1">
    <citation type="submission" date="2019-08" db="EMBL/GenBank/DDBJ databases">
        <title>Paraburkholderia sp. DCY113.</title>
        <authorList>
            <person name="Kang J."/>
        </authorList>
    </citation>
    <scope>NUCLEOTIDE SEQUENCE [LARGE SCALE GENOMIC DNA]</scope>
    <source>
        <strain evidence="1 2">DCY113</strain>
    </source>
</reference>
<evidence type="ECO:0000313" key="2">
    <source>
        <dbReference type="Proteomes" id="UP000325273"/>
    </source>
</evidence>
<proteinExistence type="predicted"/>